<accession>A0A4Y8ZUR3</accession>
<sequence>MFTENGKRHVQAFLAAMNHVADPNRAIMADVRPCVLVTGGTPLDPHSLIALAKASDGIDADLIHLEFEIGAESEGPRNILTAMVRDGIVHVGPRCAVWVDPRGRPFLLRTSGKMGLISFDPDGLDFRPGRPKTSVGKGLARGTAKLRQLAAEQLGRIEAANDYAGVPADAAA</sequence>
<evidence type="ECO:0000313" key="1">
    <source>
        <dbReference type="EMBL" id="TFI59758.1"/>
    </source>
</evidence>
<keyword evidence="2" id="KW-1185">Reference proteome</keyword>
<dbReference type="EMBL" id="SPDV01000003">
    <property type="protein sequence ID" value="TFI59758.1"/>
    <property type="molecule type" value="Genomic_DNA"/>
</dbReference>
<name>A0A4Y8ZUR3_9SPHN</name>
<dbReference type="OrthoDB" id="10001395at2"/>
<comment type="caution">
    <text evidence="1">The sequence shown here is derived from an EMBL/GenBank/DDBJ whole genome shotgun (WGS) entry which is preliminary data.</text>
</comment>
<proteinExistence type="predicted"/>
<protein>
    <submittedName>
        <fullName evidence="1">Uncharacterized protein</fullName>
    </submittedName>
</protein>
<evidence type="ECO:0000313" key="2">
    <source>
        <dbReference type="Proteomes" id="UP000298213"/>
    </source>
</evidence>
<dbReference type="RefSeq" id="WP_135083450.1">
    <property type="nucleotide sequence ID" value="NZ_SPDV01000003.1"/>
</dbReference>
<reference evidence="1 2" key="1">
    <citation type="submission" date="2019-03" db="EMBL/GenBank/DDBJ databases">
        <title>Genome sequence of Sphingomonas sp. 17J27-24.</title>
        <authorList>
            <person name="Kim M."/>
            <person name="Maeng S."/>
            <person name="Sathiyaraj S."/>
        </authorList>
    </citation>
    <scope>NUCLEOTIDE SEQUENCE [LARGE SCALE GENOMIC DNA]</scope>
    <source>
        <strain evidence="1 2">17J27-24</strain>
    </source>
</reference>
<gene>
    <name evidence="1" type="ORF">E2493_02655</name>
</gene>
<organism evidence="1 2">
    <name type="scientific">Sphingomonas parva</name>
    <dbReference type="NCBI Taxonomy" id="2555898"/>
    <lineage>
        <taxon>Bacteria</taxon>
        <taxon>Pseudomonadati</taxon>
        <taxon>Pseudomonadota</taxon>
        <taxon>Alphaproteobacteria</taxon>
        <taxon>Sphingomonadales</taxon>
        <taxon>Sphingomonadaceae</taxon>
        <taxon>Sphingomonas</taxon>
    </lineage>
</organism>
<dbReference type="AlphaFoldDB" id="A0A4Y8ZUR3"/>
<dbReference type="Proteomes" id="UP000298213">
    <property type="component" value="Unassembled WGS sequence"/>
</dbReference>